<feature type="domain" description="CCHC-type" evidence="2">
    <location>
        <begin position="260"/>
        <end position="276"/>
    </location>
</feature>
<dbReference type="GO" id="GO:0008270">
    <property type="term" value="F:zinc ion binding"/>
    <property type="evidence" value="ECO:0007669"/>
    <property type="project" value="InterPro"/>
</dbReference>
<sequence length="605" mass="70210">MASTSENPDDINQEAHEHQNEDQRQDTHVSRKDTMLNPTQGQPRDMRKRKFQEMPNSTHMNSTQPTARTYQDNQTSNRYEAQFKGPFIVYITYRDTDNDPEKRARAPKNIGNLHPMSLGMKLKRKGAEVRRIKRIGANLIAVHYDNFEKANELVGKQTTWLETNWMAYIPNFKVSRVGICRGIKNNLSEQKIREGIDWEGKEFEITKIERMTRTKTIYGVKQRVPSNMVKFTFKGQELPDEILIYWNVIKIEPFIARVKTCNKCQRIGHLRWNCRGQPRCNSCGGDHFSKDCTTEYIKCNNCEGNHKTFDESCKELQRAKMINMIAAHRNVEIKDAINFIQKYDLKSFRETNERLNKLRREEGWKTSCQPFLSDWFPPLPTRDKTNTAIPIFNWSDKVKKPDESQKPNLNQRLINARNNTQKSRRKIAKKSSMTSFTSRVFTPNENESLTQRLKQGLSTNNSENYHQLATSQSSTREDLEDGQAAAQQEAYQMILDNPINMSTQEDFVQTVQSNIIELTNSGKLTEEDIKMIIVGKDQSENSLNQNEALQAHNYKPLRDITNNNQNKSINQGEMKINSQKPNKNNNTKSLGDFHPFNKENNNPSN</sequence>
<name>A0A6V7J978_9HYME</name>
<protein>
    <recommendedName>
        <fullName evidence="2">CCHC-type domain-containing protein</fullName>
    </recommendedName>
</protein>
<feature type="region of interest" description="Disordered" evidence="1">
    <location>
        <begin position="1"/>
        <end position="46"/>
    </location>
</feature>
<evidence type="ECO:0000313" key="3">
    <source>
        <dbReference type="EMBL" id="CAD1546555.1"/>
    </source>
</evidence>
<feature type="compositionally biased region" description="Basic and acidic residues" evidence="1">
    <location>
        <begin position="13"/>
        <end position="34"/>
    </location>
</feature>
<feature type="region of interest" description="Disordered" evidence="1">
    <location>
        <begin position="574"/>
        <end position="605"/>
    </location>
</feature>
<feature type="compositionally biased region" description="Polar residues" evidence="1">
    <location>
        <begin position="574"/>
        <end position="589"/>
    </location>
</feature>
<dbReference type="EMBL" id="CADCXW020000014">
    <property type="protein sequence ID" value="CAD1546555.1"/>
    <property type="molecule type" value="Genomic_DNA"/>
</dbReference>
<gene>
    <name evidence="3" type="ORF">BBRV_LOCUS41864</name>
</gene>
<dbReference type="GO" id="GO:0003676">
    <property type="term" value="F:nucleic acid binding"/>
    <property type="evidence" value="ECO:0007669"/>
    <property type="project" value="InterPro"/>
</dbReference>
<feature type="region of interest" description="Disordered" evidence="1">
    <location>
        <begin position="417"/>
        <end position="482"/>
    </location>
</feature>
<evidence type="ECO:0000256" key="1">
    <source>
        <dbReference type="SAM" id="MobiDB-lite"/>
    </source>
</evidence>
<proteinExistence type="predicted"/>
<reference evidence="3" key="1">
    <citation type="submission" date="2020-07" db="EMBL/GenBank/DDBJ databases">
        <authorList>
            <person name="Ferguson B K."/>
        </authorList>
    </citation>
    <scope>NUCLEOTIDE SEQUENCE</scope>
    <source>
        <strain evidence="3">L06</strain>
    </source>
</reference>
<dbReference type="AlphaFoldDB" id="A0A6V7J978"/>
<dbReference type="InterPro" id="IPR001878">
    <property type="entry name" value="Znf_CCHC"/>
</dbReference>
<organism evidence="3">
    <name type="scientific">Bracon brevicornis</name>
    <dbReference type="NCBI Taxonomy" id="1563983"/>
    <lineage>
        <taxon>Eukaryota</taxon>
        <taxon>Metazoa</taxon>
        <taxon>Ecdysozoa</taxon>
        <taxon>Arthropoda</taxon>
        <taxon>Hexapoda</taxon>
        <taxon>Insecta</taxon>
        <taxon>Pterygota</taxon>
        <taxon>Neoptera</taxon>
        <taxon>Endopterygota</taxon>
        <taxon>Hymenoptera</taxon>
        <taxon>Apocrita</taxon>
        <taxon>Ichneumonoidea</taxon>
        <taxon>Braconidae</taxon>
        <taxon>Braconinae</taxon>
        <taxon>Bracon</taxon>
    </lineage>
</organism>
<feature type="compositionally biased region" description="Polar residues" evidence="1">
    <location>
        <begin position="431"/>
        <end position="474"/>
    </location>
</feature>
<accession>A0A6V7J978</accession>
<feature type="domain" description="CCHC-type" evidence="2">
    <location>
        <begin position="279"/>
        <end position="294"/>
    </location>
</feature>
<evidence type="ECO:0000259" key="2">
    <source>
        <dbReference type="SMART" id="SM00343"/>
    </source>
</evidence>
<dbReference type="SMART" id="SM00343">
    <property type="entry name" value="ZnF_C2HC"/>
    <property type="match status" value="2"/>
</dbReference>